<dbReference type="RefSeq" id="WP_272470766.1">
    <property type="nucleotide sequence ID" value="NZ_JAMRYU010000032.1"/>
</dbReference>
<dbReference type="Pfam" id="PF05133">
    <property type="entry name" value="SPP1_portal"/>
    <property type="match status" value="1"/>
</dbReference>
<sequence length="467" mass="54396">MFNNSVDVLTQEELIKIYIDEFNISDGRRLMLKGEDYYKVNNDILKRKMIRYEDEAPVEDKTKPNNRLSHGVMKNLIDDKVNYLLSKPYTMKCKDKKYLEEVQSLLGKRFQKMLSKLGVEASNKGIAWLHAYINPKGELKHMKIPSEQIIPLWIDNDHEELQAVIRYYDVETYTGKKKDFITKVEYWTTDNVIYYVIEDGKLILDSEKYLEDENFNGHFKINNENGGWGKVPFIPFKNNDFELPDLQFVKTLIDNYDLTRSDVANQLEEIKNIIYALKGYGGENLSEFMRDLAYYRAVKLEEDGSIDTVESTINIDAAKAHYEALKKDIFDFGQGVDKNSDKLGNSPSGIALKFIYSGLDLKCNALEEWFKWSFQELIYFVNKYLEINKEGYSDEEIEIIFNRDIAINESQAIEDAQNSKGVISNKTIVANHPWVTDLDEELKQIKKESYTPEENMFPNQVGEEDEQ</sequence>
<dbReference type="Proteomes" id="UP001141183">
    <property type="component" value="Unassembled WGS sequence"/>
</dbReference>
<accession>A0A9X4B4N7</accession>
<protein>
    <submittedName>
        <fullName evidence="1">Phage portal protein</fullName>
    </submittedName>
</protein>
<proteinExistence type="predicted"/>
<reference evidence="1" key="1">
    <citation type="submission" date="2022-05" db="EMBL/GenBank/DDBJ databases">
        <title>Draft genome sequence of Clostridium tertium strain CP3 isolated from Peru.</title>
        <authorList>
            <person name="Hurtado R."/>
            <person name="Lima L."/>
            <person name="Sousa T."/>
            <person name="Jaiswal A.K."/>
            <person name="Tiwari S."/>
            <person name="Maturrano L."/>
            <person name="Brenig B."/>
            <person name="Azevedo V."/>
        </authorList>
    </citation>
    <scope>NUCLEOTIDE SEQUENCE</scope>
    <source>
        <strain evidence="1">CP3</strain>
    </source>
</reference>
<evidence type="ECO:0000313" key="2">
    <source>
        <dbReference type="Proteomes" id="UP001141183"/>
    </source>
</evidence>
<organism evidence="1 2">
    <name type="scientific">Clostridium tertium</name>
    <dbReference type="NCBI Taxonomy" id="1559"/>
    <lineage>
        <taxon>Bacteria</taxon>
        <taxon>Bacillati</taxon>
        <taxon>Bacillota</taxon>
        <taxon>Clostridia</taxon>
        <taxon>Eubacteriales</taxon>
        <taxon>Clostridiaceae</taxon>
        <taxon>Clostridium</taxon>
    </lineage>
</organism>
<evidence type="ECO:0000313" key="1">
    <source>
        <dbReference type="EMBL" id="MDC4242423.1"/>
    </source>
</evidence>
<name>A0A9X4B4N7_9CLOT</name>
<dbReference type="AlphaFoldDB" id="A0A9X4B4N7"/>
<dbReference type="EMBL" id="JAMRYU010000032">
    <property type="protein sequence ID" value="MDC4242423.1"/>
    <property type="molecule type" value="Genomic_DNA"/>
</dbReference>
<dbReference type="NCBIfam" id="TIGR01538">
    <property type="entry name" value="portal_SPP1"/>
    <property type="match status" value="1"/>
</dbReference>
<dbReference type="InterPro" id="IPR006428">
    <property type="entry name" value="Portal_SPP1-type"/>
</dbReference>
<dbReference type="InterPro" id="IPR021145">
    <property type="entry name" value="Portal_protein_SPP1_Gp6-like"/>
</dbReference>
<keyword evidence="2" id="KW-1185">Reference proteome</keyword>
<comment type="caution">
    <text evidence="1">The sequence shown here is derived from an EMBL/GenBank/DDBJ whole genome shotgun (WGS) entry which is preliminary data.</text>
</comment>
<gene>
    <name evidence="1" type="ORF">NE398_20030</name>
</gene>